<evidence type="ECO:0000313" key="2">
    <source>
        <dbReference type="Proteomes" id="UP001447188"/>
    </source>
</evidence>
<gene>
    <name evidence="1" type="ORF">Q9L58_006254</name>
</gene>
<accession>A0ABR3GFS8</accession>
<evidence type="ECO:0000313" key="1">
    <source>
        <dbReference type="EMBL" id="KAL0634821.1"/>
    </source>
</evidence>
<dbReference type="EMBL" id="JBBBZM010000084">
    <property type="protein sequence ID" value="KAL0634821.1"/>
    <property type="molecule type" value="Genomic_DNA"/>
</dbReference>
<proteinExistence type="predicted"/>
<name>A0ABR3GFS8_9PEZI</name>
<keyword evidence="2" id="KW-1185">Reference proteome</keyword>
<dbReference type="Proteomes" id="UP001447188">
    <property type="component" value="Unassembled WGS sequence"/>
</dbReference>
<comment type="caution">
    <text evidence="1">The sequence shown here is derived from an EMBL/GenBank/DDBJ whole genome shotgun (WGS) entry which is preliminary data.</text>
</comment>
<protein>
    <submittedName>
        <fullName evidence="1">Uncharacterized protein</fullName>
    </submittedName>
</protein>
<sequence>MTSTTPASAAAAVASAQKIKNYTQSISSGVTNLLTELGRVSVSADTNVGNDVIMAQLQALHTLVESISTRLAAVEKSIAKPEGDVPDPIEIEPAVSYTLPNRTAQFVNHPSSMMESRLTCSSEYNAIARSYNATIRGGNDTLMPLRTVRNTYIVGFPSTLGHLVFLNYTVESILRKGFGLLTSPGYNEDHNDLWTFIGAQYHLRCMYESYSTGEVLAEMRMDKKLKRAEEIAAAGAPTTETRKAALAHNRISRAANASSTDTLMPIHDERNIPVFGWPRNLGMLAKPYRRWDVLYLLGEYGQSVEEEGCMQRLIQFVGADEDEVNEWSEGGEGEYGPYWEM</sequence>
<organism evidence="1 2">
    <name type="scientific">Discina gigas</name>
    <dbReference type="NCBI Taxonomy" id="1032678"/>
    <lineage>
        <taxon>Eukaryota</taxon>
        <taxon>Fungi</taxon>
        <taxon>Dikarya</taxon>
        <taxon>Ascomycota</taxon>
        <taxon>Pezizomycotina</taxon>
        <taxon>Pezizomycetes</taxon>
        <taxon>Pezizales</taxon>
        <taxon>Discinaceae</taxon>
        <taxon>Discina</taxon>
    </lineage>
</organism>
<reference evidence="1 2" key="1">
    <citation type="submission" date="2024-02" db="EMBL/GenBank/DDBJ databases">
        <title>Discinaceae phylogenomics.</title>
        <authorList>
            <person name="Dirks A.C."/>
            <person name="James T.Y."/>
        </authorList>
    </citation>
    <scope>NUCLEOTIDE SEQUENCE [LARGE SCALE GENOMIC DNA]</scope>
    <source>
        <strain evidence="1 2">ACD0624</strain>
    </source>
</reference>